<dbReference type="AlphaFoldDB" id="F2ULR9"/>
<accession>F2ULR9</accession>
<reference evidence="2" key="1">
    <citation type="submission" date="2009-08" db="EMBL/GenBank/DDBJ databases">
        <title>Annotation of Salpingoeca rosetta.</title>
        <authorList>
            <consortium name="The Broad Institute Genome Sequencing Platform"/>
            <person name="Russ C."/>
            <person name="Cuomo C."/>
            <person name="Burger G."/>
            <person name="Gray M.W."/>
            <person name="Holland P.W.H."/>
            <person name="King N."/>
            <person name="Lang F.B.F."/>
            <person name="Roger A.J."/>
            <person name="Ruiz-Trillo I."/>
            <person name="Young S.K."/>
            <person name="Zeng Q."/>
            <person name="Gargeya S."/>
            <person name="Alvarado L."/>
            <person name="Berlin A."/>
            <person name="Chapman S.B."/>
            <person name="Chen Z."/>
            <person name="Freedman E."/>
            <person name="Gellesch M."/>
            <person name="Goldberg J."/>
            <person name="Griggs A."/>
            <person name="Gujja S."/>
            <person name="Heilman E."/>
            <person name="Heiman D."/>
            <person name="Howarth C."/>
            <person name="Mehta T."/>
            <person name="Neiman D."/>
            <person name="Pearson M."/>
            <person name="Roberts A."/>
            <person name="Saif S."/>
            <person name="Shea T."/>
            <person name="Shenoy N."/>
            <person name="Sisk P."/>
            <person name="Stolte C."/>
            <person name="Sykes S."/>
            <person name="White J."/>
            <person name="Yandava C."/>
            <person name="Haas B."/>
            <person name="Nusbaum C."/>
            <person name="Birren B."/>
        </authorList>
    </citation>
    <scope>NUCLEOTIDE SEQUENCE [LARGE SCALE GENOMIC DNA]</scope>
    <source>
        <strain evidence="2">ATCC 50818</strain>
    </source>
</reference>
<organism evidence="3">
    <name type="scientific">Salpingoeca rosetta (strain ATCC 50818 / BSB-021)</name>
    <dbReference type="NCBI Taxonomy" id="946362"/>
    <lineage>
        <taxon>Eukaryota</taxon>
        <taxon>Choanoflagellata</taxon>
        <taxon>Craspedida</taxon>
        <taxon>Salpingoecidae</taxon>
        <taxon>Salpingoeca</taxon>
    </lineage>
</organism>
<dbReference type="Proteomes" id="UP000007799">
    <property type="component" value="Unassembled WGS sequence"/>
</dbReference>
<gene>
    <name evidence="2" type="ORF">PTSG_08947</name>
</gene>
<dbReference type="GeneID" id="16070297"/>
<dbReference type="KEGG" id="sre:PTSG_08947"/>
<evidence type="ECO:0000313" key="2">
    <source>
        <dbReference type="EMBL" id="EGD78068.1"/>
    </source>
</evidence>
<dbReference type="RefSeq" id="XP_004989744.1">
    <property type="nucleotide sequence ID" value="XM_004989687.1"/>
</dbReference>
<name>F2ULR9_SALR5</name>
<proteinExistence type="predicted"/>
<dbReference type="InParanoid" id="F2ULR9"/>
<keyword evidence="1" id="KW-0732">Signal</keyword>
<evidence type="ECO:0000256" key="1">
    <source>
        <dbReference type="SAM" id="SignalP"/>
    </source>
</evidence>
<keyword evidence="3" id="KW-1185">Reference proteome</keyword>
<feature type="signal peptide" evidence="1">
    <location>
        <begin position="1"/>
        <end position="21"/>
    </location>
</feature>
<protein>
    <submittedName>
        <fullName evidence="2">Uncharacterized protein</fullName>
    </submittedName>
</protein>
<evidence type="ECO:0000313" key="3">
    <source>
        <dbReference type="Proteomes" id="UP000007799"/>
    </source>
</evidence>
<sequence>MRVRVLVQAVLVLVTAVTCGAGEAASASEDDAAGKKPIISADDHGNLMLQSARNGTVLVEGIDLVALLGRVQSMEACAAKGKLLRGDKCVSPIPGKEAHNPASSCEELRQLGFVSGVYFVQPEAETTRHVFCDMTAVPATNVTNYGGAGDTRETAGYSCKTIRVLFPKNAEGTKWITIRGSEPFQVTCNDGFVELEVQGSDFSTTGWIFSLETLNNWYKCDCSTAIGRLQNLTGEWYVGTVPANVKTMQCEVYFDINYHSGGQELTAEQVTRISSLSKSRSNRNFDVYTTSCDDDSYAAPRGHWIAVETSPGSSNFNTQDCTSGEAGDVQTRADEPLAHNVGCCDHTLTNTFDSFPFPLRACASNNIGGGVALSFSKRVLRIQE</sequence>
<dbReference type="EMBL" id="GL832981">
    <property type="protein sequence ID" value="EGD78068.1"/>
    <property type="molecule type" value="Genomic_DNA"/>
</dbReference>
<feature type="chain" id="PRO_5003291213" evidence="1">
    <location>
        <begin position="22"/>
        <end position="384"/>
    </location>
</feature>